<evidence type="ECO:0000313" key="2">
    <source>
        <dbReference type="Proteomes" id="UP000178449"/>
    </source>
</evidence>
<name>A0A1F6G9L5_9PROT</name>
<gene>
    <name evidence="1" type="ORF">A2527_01105</name>
</gene>
<organism evidence="1 2">
    <name type="scientific">Candidatus Lambdaproteobacteria bacterium RIFOXYD2_FULL_50_16</name>
    <dbReference type="NCBI Taxonomy" id="1817772"/>
    <lineage>
        <taxon>Bacteria</taxon>
        <taxon>Pseudomonadati</taxon>
        <taxon>Pseudomonadota</taxon>
        <taxon>Candidatus Lambdaproteobacteria</taxon>
    </lineage>
</organism>
<proteinExistence type="predicted"/>
<dbReference type="Proteomes" id="UP000178449">
    <property type="component" value="Unassembled WGS sequence"/>
</dbReference>
<sequence length="266" mass="29259">MKNLTLFRAIETPSDPPEDHIILCGFGEVGFEAAISLLQRQGHQSISIILPLLDERLSIATTSFQREQINLPQVVEALSIGETILVIGTPRTEREWRIFEALNAQVIQRQAYCLWLHSELGAMELPNFTRQLTGRFLMKSKPSYDWGALISILLRSMTGNYAIGINGKMVSDLCAHYPFGLACLTSSSALDACQDALNKAKELMGSTPQYGCIVIFEVGSGVSLHEVSSAFESFCSPRAGNHTWLFGLQSTESLDHEASIVILAPI</sequence>
<accession>A0A1F6G9L5</accession>
<reference evidence="1 2" key="1">
    <citation type="journal article" date="2016" name="Nat. Commun.">
        <title>Thousands of microbial genomes shed light on interconnected biogeochemical processes in an aquifer system.</title>
        <authorList>
            <person name="Anantharaman K."/>
            <person name="Brown C.T."/>
            <person name="Hug L.A."/>
            <person name="Sharon I."/>
            <person name="Castelle C.J."/>
            <person name="Probst A.J."/>
            <person name="Thomas B.C."/>
            <person name="Singh A."/>
            <person name="Wilkins M.J."/>
            <person name="Karaoz U."/>
            <person name="Brodie E.L."/>
            <person name="Williams K.H."/>
            <person name="Hubbard S.S."/>
            <person name="Banfield J.F."/>
        </authorList>
    </citation>
    <scope>NUCLEOTIDE SEQUENCE [LARGE SCALE GENOMIC DNA]</scope>
</reference>
<dbReference type="EMBL" id="MFNE01000034">
    <property type="protein sequence ID" value="OGG94810.1"/>
    <property type="molecule type" value="Genomic_DNA"/>
</dbReference>
<dbReference type="STRING" id="1817772.A2527_01105"/>
<dbReference type="AlphaFoldDB" id="A0A1F6G9L5"/>
<evidence type="ECO:0000313" key="1">
    <source>
        <dbReference type="EMBL" id="OGG94810.1"/>
    </source>
</evidence>
<comment type="caution">
    <text evidence="1">The sequence shown here is derived from an EMBL/GenBank/DDBJ whole genome shotgun (WGS) entry which is preliminary data.</text>
</comment>
<protein>
    <submittedName>
        <fullName evidence="1">Uncharacterized protein</fullName>
    </submittedName>
</protein>